<dbReference type="EMBL" id="SBJO01000043">
    <property type="protein sequence ID" value="KAF9764032.1"/>
    <property type="molecule type" value="Genomic_DNA"/>
</dbReference>
<dbReference type="Proteomes" id="UP000740883">
    <property type="component" value="Unassembled WGS sequence"/>
</dbReference>
<accession>A0A9P6H2Q7</accession>
<keyword evidence="3" id="KW-1185">Reference proteome</keyword>
<sequence length="104" mass="11713">MIWIFGCDKKTRTITRPESYPSPPQRIICPNCGDTTQGIYKQDYERFWFCFIPCCCTCSYSDPYIACINCHRPLGVLKGNTCNGCGLVTTFKSDNCPSCGRSNT</sequence>
<evidence type="ECO:0000259" key="1">
    <source>
        <dbReference type="Pfam" id="PF17032"/>
    </source>
</evidence>
<dbReference type="AlphaFoldDB" id="A0A9P6H2Q7"/>
<reference evidence="2 3" key="1">
    <citation type="journal article" date="2020" name="Genome Biol. Evol.">
        <title>Comparative genomics of strictly vertically transmitted, feminizing microsporidia endosymbionts of amphipod crustaceans.</title>
        <authorList>
            <person name="Cormier A."/>
            <person name="Chebbi M.A."/>
            <person name="Giraud I."/>
            <person name="Wattier R."/>
            <person name="Teixeira M."/>
            <person name="Gilbert C."/>
            <person name="Rigaud T."/>
            <person name="Cordaux R."/>
        </authorList>
    </citation>
    <scope>NUCLEOTIDE SEQUENCE [LARGE SCALE GENOMIC DNA]</scope>
    <source>
        <strain evidence="2 3">Ou3-Ou53</strain>
    </source>
</reference>
<name>A0A9P6H2Q7_9MICR</name>
<comment type="caution">
    <text evidence="2">The sequence shown here is derived from an EMBL/GenBank/DDBJ whole genome shotgun (WGS) entry which is preliminary data.</text>
</comment>
<dbReference type="OrthoDB" id="2186471at2759"/>
<protein>
    <recommendedName>
        <fullName evidence="1">Zinc-ribbon 15 domain-containing protein</fullName>
    </recommendedName>
</protein>
<gene>
    <name evidence="2" type="ORF">NGRA_0885</name>
</gene>
<evidence type="ECO:0000313" key="3">
    <source>
        <dbReference type="Proteomes" id="UP000740883"/>
    </source>
</evidence>
<evidence type="ECO:0000313" key="2">
    <source>
        <dbReference type="EMBL" id="KAF9764032.1"/>
    </source>
</evidence>
<dbReference type="Pfam" id="PF17032">
    <property type="entry name" value="Zn_ribbon_15"/>
    <property type="match status" value="1"/>
</dbReference>
<dbReference type="InterPro" id="IPR031493">
    <property type="entry name" value="Zinc_ribbon_15"/>
</dbReference>
<organism evidence="2 3">
    <name type="scientific">Nosema granulosis</name>
    <dbReference type="NCBI Taxonomy" id="83296"/>
    <lineage>
        <taxon>Eukaryota</taxon>
        <taxon>Fungi</taxon>
        <taxon>Fungi incertae sedis</taxon>
        <taxon>Microsporidia</taxon>
        <taxon>Nosematidae</taxon>
        <taxon>Nosema</taxon>
    </lineage>
</organism>
<feature type="domain" description="Zinc-ribbon 15" evidence="1">
    <location>
        <begin position="27"/>
        <end position="100"/>
    </location>
</feature>
<proteinExistence type="predicted"/>